<dbReference type="SUPFAM" id="SSF52266">
    <property type="entry name" value="SGNH hydrolase"/>
    <property type="match status" value="1"/>
</dbReference>
<keyword evidence="2" id="KW-1185">Reference proteome</keyword>
<gene>
    <name evidence="1" type="ORF">SAMN05216223_12953</name>
</gene>
<protein>
    <recommendedName>
        <fullName evidence="3">GDSL-like Lipase/Acylhydrolase family protein</fullName>
    </recommendedName>
</protein>
<dbReference type="AlphaFoldDB" id="A0A1H6EA80"/>
<dbReference type="EMBL" id="FNVU01000029">
    <property type="protein sequence ID" value="SEG94143.1"/>
    <property type="molecule type" value="Genomic_DNA"/>
</dbReference>
<evidence type="ECO:0000313" key="1">
    <source>
        <dbReference type="EMBL" id="SEG94143.1"/>
    </source>
</evidence>
<proteinExistence type="predicted"/>
<dbReference type="Gene3D" id="3.40.50.1110">
    <property type="entry name" value="SGNH hydrolase"/>
    <property type="match status" value="1"/>
</dbReference>
<evidence type="ECO:0000313" key="2">
    <source>
        <dbReference type="Proteomes" id="UP000236754"/>
    </source>
</evidence>
<organism evidence="1 2">
    <name type="scientific">Actinacidiphila yanglinensis</name>
    <dbReference type="NCBI Taxonomy" id="310779"/>
    <lineage>
        <taxon>Bacteria</taxon>
        <taxon>Bacillati</taxon>
        <taxon>Actinomycetota</taxon>
        <taxon>Actinomycetes</taxon>
        <taxon>Kitasatosporales</taxon>
        <taxon>Streptomycetaceae</taxon>
        <taxon>Actinacidiphila</taxon>
    </lineage>
</organism>
<sequence>MLEIHKRAPHAEVAVVGYPAAIPQDETKCRYDGSPIPLLSNQLGPMNHADLAWLRGKFEEFNVAIEGAVADVADDPAFKVAYVDTYDAFRGHEPSQLQTPNRWIWPIPAPILSEHALWGAAHPNGYGHDEMTKLVAAALPITE</sequence>
<dbReference type="InterPro" id="IPR036514">
    <property type="entry name" value="SGNH_hydro_sf"/>
</dbReference>
<accession>A0A1H6EA80</accession>
<reference evidence="1 2" key="1">
    <citation type="submission" date="2016-10" db="EMBL/GenBank/DDBJ databases">
        <authorList>
            <person name="de Groot N.N."/>
        </authorList>
    </citation>
    <scope>NUCLEOTIDE SEQUENCE [LARGE SCALE GENOMIC DNA]</scope>
    <source>
        <strain evidence="1 2">CGMCC 4.2023</strain>
    </source>
</reference>
<evidence type="ECO:0008006" key="3">
    <source>
        <dbReference type="Google" id="ProtNLM"/>
    </source>
</evidence>
<name>A0A1H6EA80_9ACTN</name>
<dbReference type="Proteomes" id="UP000236754">
    <property type="component" value="Unassembled WGS sequence"/>
</dbReference>